<protein>
    <submittedName>
        <fullName evidence="1">Uncharacterized protein</fullName>
    </submittedName>
</protein>
<comment type="caution">
    <text evidence="1">The sequence shown here is derived from an EMBL/GenBank/DDBJ whole genome shotgun (WGS) entry which is preliminary data.</text>
</comment>
<accession>A0ACC0CGQ4</accession>
<evidence type="ECO:0000313" key="2">
    <source>
        <dbReference type="Proteomes" id="UP001060085"/>
    </source>
</evidence>
<name>A0ACC0CGQ4_CATRO</name>
<proteinExistence type="predicted"/>
<evidence type="ECO:0000313" key="1">
    <source>
        <dbReference type="EMBL" id="KAI5684075.1"/>
    </source>
</evidence>
<sequence>MKIVTYNINGLRPRIAQFGSLRKLLDSLDADIICFQETKLSKQELRADLVRAEGYESFFSCNRNFEKSRAGYSGVATFCRVRSAFSTDEVALPVAAEEGFTGLLENSRGFESQKDEWRPIARGLEDFSRDELLHVDSEGRCVITDHGHFMLFNVYGPRAGDDDTERIQFKRTFFRILQKRWERLLQEGRKIFVVGDLNIAPAAVDRCEAGPGFENNEFRRWFRSLLVENGGQFFDVFRAKHPERRDAYTCWPQNTGAEEFNFGSRIDHILSSGPCLHGESGHEGHDFLTCHIKECDILMQFNRWKPGSTPRWKGGRSIKLEGSDHVPVSMSLVEIPNVEQHSTPPLSTRYYPQVYGCQQTLVSMIARRQSTEQVKIQGGSSTSDDCSNKGNVETSPPAVEVRKKARQSRLSQLSLTSFFQKSSSGCETSERTCNETKINQTDIYDSSYESNGASTHFDESSDLKECESDVNASPAEEEFAVCEPSQKEKSNAALLEWQRIQQLMQNSIPLCKGHKQPCVARIVKKAGPNFGRRFYVCARAEGPSSNPEANCGFFKWAASNCKRKAR</sequence>
<keyword evidence="2" id="KW-1185">Reference proteome</keyword>
<dbReference type="EMBL" id="CM044701">
    <property type="protein sequence ID" value="KAI5684075.1"/>
    <property type="molecule type" value="Genomic_DNA"/>
</dbReference>
<reference evidence="2" key="1">
    <citation type="journal article" date="2023" name="Nat. Plants">
        <title>Single-cell RNA sequencing provides a high-resolution roadmap for understanding the multicellular compartmentation of specialized metabolism.</title>
        <authorList>
            <person name="Sun S."/>
            <person name="Shen X."/>
            <person name="Li Y."/>
            <person name="Li Y."/>
            <person name="Wang S."/>
            <person name="Li R."/>
            <person name="Zhang H."/>
            <person name="Shen G."/>
            <person name="Guo B."/>
            <person name="Wei J."/>
            <person name="Xu J."/>
            <person name="St-Pierre B."/>
            <person name="Chen S."/>
            <person name="Sun C."/>
        </authorList>
    </citation>
    <scope>NUCLEOTIDE SEQUENCE [LARGE SCALE GENOMIC DNA]</scope>
</reference>
<gene>
    <name evidence="1" type="ORF">M9H77_05303</name>
</gene>
<dbReference type="Proteomes" id="UP001060085">
    <property type="component" value="Linkage Group LG01"/>
</dbReference>
<organism evidence="1 2">
    <name type="scientific">Catharanthus roseus</name>
    <name type="common">Madagascar periwinkle</name>
    <name type="synonym">Vinca rosea</name>
    <dbReference type="NCBI Taxonomy" id="4058"/>
    <lineage>
        <taxon>Eukaryota</taxon>
        <taxon>Viridiplantae</taxon>
        <taxon>Streptophyta</taxon>
        <taxon>Embryophyta</taxon>
        <taxon>Tracheophyta</taxon>
        <taxon>Spermatophyta</taxon>
        <taxon>Magnoliopsida</taxon>
        <taxon>eudicotyledons</taxon>
        <taxon>Gunneridae</taxon>
        <taxon>Pentapetalae</taxon>
        <taxon>asterids</taxon>
        <taxon>lamiids</taxon>
        <taxon>Gentianales</taxon>
        <taxon>Apocynaceae</taxon>
        <taxon>Rauvolfioideae</taxon>
        <taxon>Vinceae</taxon>
        <taxon>Catharanthinae</taxon>
        <taxon>Catharanthus</taxon>
    </lineage>
</organism>